<proteinExistence type="inferred from homology"/>
<keyword evidence="2 5" id="KW-0217">Developmental protein</keyword>
<comment type="similarity">
    <text evidence="1 5">Belongs to the Frigida family.</text>
</comment>
<feature type="compositionally biased region" description="Basic and acidic residues" evidence="6">
    <location>
        <begin position="430"/>
        <end position="465"/>
    </location>
</feature>
<dbReference type="GO" id="GO:0009908">
    <property type="term" value="P:flower development"/>
    <property type="evidence" value="ECO:0007669"/>
    <property type="project" value="UniProtKB-KW"/>
</dbReference>
<feature type="compositionally biased region" description="Basic and acidic residues" evidence="6">
    <location>
        <begin position="121"/>
        <end position="133"/>
    </location>
</feature>
<gene>
    <name evidence="7" type="ORF">CASFOL_024751</name>
</gene>
<dbReference type="PANTHER" id="PTHR31791">
    <property type="entry name" value="FRIGIDA-LIKE PROTEIN 3-RELATED"/>
    <property type="match status" value="1"/>
</dbReference>
<accession>A0ABD3CQ87</accession>
<dbReference type="Pfam" id="PF07899">
    <property type="entry name" value="Frigida"/>
    <property type="match status" value="1"/>
</dbReference>
<organism evidence="7 8">
    <name type="scientific">Castilleja foliolosa</name>
    <dbReference type="NCBI Taxonomy" id="1961234"/>
    <lineage>
        <taxon>Eukaryota</taxon>
        <taxon>Viridiplantae</taxon>
        <taxon>Streptophyta</taxon>
        <taxon>Embryophyta</taxon>
        <taxon>Tracheophyta</taxon>
        <taxon>Spermatophyta</taxon>
        <taxon>Magnoliopsida</taxon>
        <taxon>eudicotyledons</taxon>
        <taxon>Gunneridae</taxon>
        <taxon>Pentapetalae</taxon>
        <taxon>asterids</taxon>
        <taxon>lamiids</taxon>
        <taxon>Lamiales</taxon>
        <taxon>Orobanchaceae</taxon>
        <taxon>Pedicularideae</taxon>
        <taxon>Castillejinae</taxon>
        <taxon>Castilleja</taxon>
    </lineage>
</organism>
<sequence>MATTDAITPPPLTAESYSPAVASPSPEELQALTPISDRPSDASPSEQLETPPPPFPTLPPTFIQSIAELKGLYSAIESFQQCYEDLHKHLDSIKAAISLKLPSENQHITPAAPSLSPSSPKLDESETAPRPDVSKGTLLQNQPSEPISSNSELESLCKTMCSRGIKKYLCTHLSNLPKVREEVPKALKLAPNPPKLVLESLGKFYLQGCKAYSRNSPMIPAREASIMILECFLLMMGMDNRVLSIEKSLKTEADSAALVWRKRMMTEGGVAKAKPIDARGLLLFIACFGVPDPFKRDDIRDLVISTTVNNKEIVGALKKSHWLMNKIPEIVEGMMKNKMEVDAVHLVYTFGLEERFNPQTILVSYLNESKESWNKTDKGQPGQAASLNEANRKQLVALRSIRRCLERHKVDSTKLLPGWQVNEKISTLEKEIGDADKKSDGKSAQKRKGNETEASRKPKPHDPKRSRYMGHGPQQHKAAVHADINRRNLLDSRGLTNHHHHPSNYPATTPIIYGGPGAGLLPENMNPSGVGPAISTGHGGMHPTVQYAGIHGGGVMVDSSGQVINHEPHPYSWHRDPVMNDRYAAVQPSVGLTSLYRGSTSVDGYGGVGNVSSAGGVGSRNDLYQFADSVVQTESYQGGVPAGQTAVANHYTSYLYQA</sequence>
<keyword evidence="4 5" id="KW-0287">Flowering</keyword>
<feature type="compositionally biased region" description="Pro residues" evidence="6">
    <location>
        <begin position="50"/>
        <end position="59"/>
    </location>
</feature>
<evidence type="ECO:0000256" key="3">
    <source>
        <dbReference type="ARBA" id="ARBA00022782"/>
    </source>
</evidence>
<dbReference type="InterPro" id="IPR012474">
    <property type="entry name" value="Frigida"/>
</dbReference>
<feature type="region of interest" description="Disordered" evidence="6">
    <location>
        <begin position="1"/>
        <end position="61"/>
    </location>
</feature>
<keyword evidence="3 5" id="KW-0221">Differentiation</keyword>
<feature type="compositionally biased region" description="Polar residues" evidence="6">
    <location>
        <begin position="137"/>
        <end position="150"/>
    </location>
</feature>
<keyword evidence="8" id="KW-1185">Reference proteome</keyword>
<evidence type="ECO:0000256" key="4">
    <source>
        <dbReference type="ARBA" id="ARBA00023089"/>
    </source>
</evidence>
<dbReference type="PANTHER" id="PTHR31791:SF49">
    <property type="entry name" value="INACTIVE PROTEIN FRIGIDA"/>
    <property type="match status" value="1"/>
</dbReference>
<evidence type="ECO:0000313" key="8">
    <source>
        <dbReference type="Proteomes" id="UP001632038"/>
    </source>
</evidence>
<protein>
    <recommendedName>
        <fullName evidence="5">FRIGIDA-like protein</fullName>
    </recommendedName>
</protein>
<dbReference type="AlphaFoldDB" id="A0ABD3CQ87"/>
<comment type="caution">
    <text evidence="7">The sequence shown here is derived from an EMBL/GenBank/DDBJ whole genome shotgun (WGS) entry which is preliminary data.</text>
</comment>
<name>A0ABD3CQ87_9LAMI</name>
<evidence type="ECO:0000256" key="2">
    <source>
        <dbReference type="ARBA" id="ARBA00022473"/>
    </source>
</evidence>
<evidence type="ECO:0000313" key="7">
    <source>
        <dbReference type="EMBL" id="KAL3631767.1"/>
    </source>
</evidence>
<dbReference type="GO" id="GO:0030154">
    <property type="term" value="P:cell differentiation"/>
    <property type="evidence" value="ECO:0007669"/>
    <property type="project" value="UniProtKB-KW"/>
</dbReference>
<feature type="region of interest" description="Disordered" evidence="6">
    <location>
        <begin position="107"/>
        <end position="150"/>
    </location>
</feature>
<feature type="region of interest" description="Disordered" evidence="6">
    <location>
        <begin position="430"/>
        <end position="472"/>
    </location>
</feature>
<evidence type="ECO:0000256" key="5">
    <source>
        <dbReference type="RuleBase" id="RU364012"/>
    </source>
</evidence>
<feature type="compositionally biased region" description="Low complexity" evidence="6">
    <location>
        <begin position="110"/>
        <end position="120"/>
    </location>
</feature>
<evidence type="ECO:0000256" key="6">
    <source>
        <dbReference type="SAM" id="MobiDB-lite"/>
    </source>
</evidence>
<evidence type="ECO:0000256" key="1">
    <source>
        <dbReference type="ARBA" id="ARBA00008956"/>
    </source>
</evidence>
<dbReference type="Proteomes" id="UP001632038">
    <property type="component" value="Unassembled WGS sequence"/>
</dbReference>
<reference evidence="8" key="1">
    <citation type="journal article" date="2024" name="IScience">
        <title>Strigolactones Initiate the Formation of Haustorium-like Structures in Castilleja.</title>
        <authorList>
            <person name="Buerger M."/>
            <person name="Peterson D."/>
            <person name="Chory J."/>
        </authorList>
    </citation>
    <scope>NUCLEOTIDE SEQUENCE [LARGE SCALE GENOMIC DNA]</scope>
</reference>
<dbReference type="EMBL" id="JAVIJP010000032">
    <property type="protein sequence ID" value="KAL3631767.1"/>
    <property type="molecule type" value="Genomic_DNA"/>
</dbReference>